<reference evidence="1 2" key="1">
    <citation type="submission" date="2023-12" db="EMBL/GenBank/DDBJ databases">
        <title>Gut-associated functions are favored during microbiome assembly across C. elegans life.</title>
        <authorList>
            <person name="Zimmermann J."/>
        </authorList>
    </citation>
    <scope>NUCLEOTIDE SEQUENCE [LARGE SCALE GENOMIC DNA]</scope>
    <source>
        <strain evidence="1 2">JUb134</strain>
    </source>
</reference>
<organism evidence="1 2">
    <name type="scientific">Sphingomonas molluscorum</name>
    <dbReference type="NCBI Taxonomy" id="418184"/>
    <lineage>
        <taxon>Bacteria</taxon>
        <taxon>Pseudomonadati</taxon>
        <taxon>Pseudomonadota</taxon>
        <taxon>Alphaproteobacteria</taxon>
        <taxon>Sphingomonadales</taxon>
        <taxon>Sphingomonadaceae</taxon>
        <taxon>Sphingomonas</taxon>
    </lineage>
</organism>
<gene>
    <name evidence="1" type="ORF">WH159_13315</name>
</gene>
<dbReference type="RefSeq" id="WP_165889966.1">
    <property type="nucleotide sequence ID" value="NZ_JBBGZA010000001.1"/>
</dbReference>
<evidence type="ECO:0000313" key="2">
    <source>
        <dbReference type="Proteomes" id="UP001380365"/>
    </source>
</evidence>
<accession>A0ABU8Q7L1</accession>
<comment type="caution">
    <text evidence="1">The sequence shown here is derived from an EMBL/GenBank/DDBJ whole genome shotgun (WGS) entry which is preliminary data.</text>
</comment>
<protein>
    <submittedName>
        <fullName evidence="1">Uncharacterized protein</fullName>
    </submittedName>
</protein>
<name>A0ABU8Q7L1_9SPHN</name>
<dbReference type="Proteomes" id="UP001380365">
    <property type="component" value="Unassembled WGS sequence"/>
</dbReference>
<dbReference type="EMBL" id="JBBGZA010000001">
    <property type="protein sequence ID" value="MEJ5095514.1"/>
    <property type="molecule type" value="Genomic_DNA"/>
</dbReference>
<sequence length="58" mass="5988">MGIPRDALQRIVNAGHPDSALVGMPVSLVREILAILPVDRVRHVVDANPPAQAAGAAA</sequence>
<keyword evidence="2" id="KW-1185">Reference proteome</keyword>
<proteinExistence type="predicted"/>
<evidence type="ECO:0000313" key="1">
    <source>
        <dbReference type="EMBL" id="MEJ5095514.1"/>
    </source>
</evidence>